<proteinExistence type="predicted"/>
<gene>
    <name evidence="3" type="primary">LOC116940100</name>
</gene>
<keyword evidence="1" id="KW-0812">Transmembrane</keyword>
<reference evidence="3" key="1">
    <citation type="submission" date="2025-08" db="UniProtKB">
        <authorList>
            <consortium name="RefSeq"/>
        </authorList>
    </citation>
    <scope>IDENTIFICATION</scope>
    <source>
        <tissue evidence="3">Sperm</tissue>
    </source>
</reference>
<accession>A0AAJ7WPG0</accession>
<evidence type="ECO:0000313" key="3">
    <source>
        <dbReference type="RefSeq" id="XP_032805324.1"/>
    </source>
</evidence>
<sequence length="204" mass="22324">MPLSFCGSDNSSAYSVDKGVLKNACFVDALNLVPHVFLLFITCPILFIAKTNLVGISPASVAKPVRPKVLGLSYIYHCDTASCDSDGLRSLLLPIDCGAGWGSQSSKVQIHHSTWLHFPGHSLRWVLTFTLFFVGFCEIAEGMVSDSFLPTSHLHLYMPPMMGFIAGLASIVYYHNIETSNFPKLLLGKPHILHSCLCSILFSC</sequence>
<feature type="transmembrane region" description="Helical" evidence="1">
    <location>
        <begin position="125"/>
        <end position="144"/>
    </location>
</feature>
<name>A0AAJ7WPG0_PETMA</name>
<keyword evidence="1" id="KW-1133">Transmembrane helix</keyword>
<keyword evidence="1" id="KW-0472">Membrane</keyword>
<dbReference type="AlphaFoldDB" id="A0AAJ7WPG0"/>
<feature type="transmembrane region" description="Helical" evidence="1">
    <location>
        <begin position="32"/>
        <end position="49"/>
    </location>
</feature>
<evidence type="ECO:0000313" key="2">
    <source>
        <dbReference type="Proteomes" id="UP001318040"/>
    </source>
</evidence>
<dbReference type="Proteomes" id="UP001318040">
    <property type="component" value="Chromosome 7"/>
</dbReference>
<organism evidence="2 3">
    <name type="scientific">Petromyzon marinus</name>
    <name type="common">Sea lamprey</name>
    <dbReference type="NCBI Taxonomy" id="7757"/>
    <lineage>
        <taxon>Eukaryota</taxon>
        <taxon>Metazoa</taxon>
        <taxon>Chordata</taxon>
        <taxon>Craniata</taxon>
        <taxon>Vertebrata</taxon>
        <taxon>Cyclostomata</taxon>
        <taxon>Hyperoartia</taxon>
        <taxon>Petromyzontiformes</taxon>
        <taxon>Petromyzontidae</taxon>
        <taxon>Petromyzon</taxon>
    </lineage>
</organism>
<evidence type="ECO:0000256" key="1">
    <source>
        <dbReference type="SAM" id="Phobius"/>
    </source>
</evidence>
<protein>
    <submittedName>
        <fullName evidence="3">ATP-binding cassette sub-family C member 9-like</fullName>
    </submittedName>
</protein>
<feature type="transmembrane region" description="Helical" evidence="1">
    <location>
        <begin position="156"/>
        <end position="174"/>
    </location>
</feature>
<keyword evidence="2" id="KW-1185">Reference proteome</keyword>
<dbReference type="KEGG" id="pmrn:116940100"/>
<dbReference type="RefSeq" id="XP_032805324.1">
    <property type="nucleotide sequence ID" value="XM_032949433.1"/>
</dbReference>